<comment type="caution">
    <text evidence="1">The sequence shown here is derived from an EMBL/GenBank/DDBJ whole genome shotgun (WGS) entry which is preliminary data.</text>
</comment>
<proteinExistence type="predicted"/>
<dbReference type="EMBL" id="JAHIBW010000001">
    <property type="protein sequence ID" value="KAG7313469.1"/>
    <property type="molecule type" value="Genomic_DNA"/>
</dbReference>
<gene>
    <name evidence="1" type="ORF">JYU34_000599</name>
</gene>
<evidence type="ECO:0000313" key="1">
    <source>
        <dbReference type="EMBL" id="KAG7313469.1"/>
    </source>
</evidence>
<sequence>MKIMQKSEEGKVRPVVVGGNELWIKYRKMDFRSEIVERGLYGSQTSSLCRSGWDRAH</sequence>
<dbReference type="Proteomes" id="UP000823941">
    <property type="component" value="Chromosome 1"/>
</dbReference>
<reference evidence="1 2" key="1">
    <citation type="submission" date="2021-06" db="EMBL/GenBank/DDBJ databases">
        <title>A haploid diamondback moth (Plutella xylostella L.) genome assembly resolves 31 chromosomes and identifies a diamide resistance mutation.</title>
        <authorList>
            <person name="Ward C.M."/>
            <person name="Perry K.D."/>
            <person name="Baker G."/>
            <person name="Powis K."/>
            <person name="Heckel D.G."/>
            <person name="Baxter S.W."/>
        </authorList>
    </citation>
    <scope>NUCLEOTIDE SEQUENCE [LARGE SCALE GENOMIC DNA]</scope>
    <source>
        <strain evidence="1 2">LV</strain>
        <tissue evidence="1">Single pupa</tissue>
    </source>
</reference>
<organism evidence="1 2">
    <name type="scientific">Plutella xylostella</name>
    <name type="common">Diamondback moth</name>
    <name type="synonym">Plutella maculipennis</name>
    <dbReference type="NCBI Taxonomy" id="51655"/>
    <lineage>
        <taxon>Eukaryota</taxon>
        <taxon>Metazoa</taxon>
        <taxon>Ecdysozoa</taxon>
        <taxon>Arthropoda</taxon>
        <taxon>Hexapoda</taxon>
        <taxon>Insecta</taxon>
        <taxon>Pterygota</taxon>
        <taxon>Neoptera</taxon>
        <taxon>Endopterygota</taxon>
        <taxon>Lepidoptera</taxon>
        <taxon>Glossata</taxon>
        <taxon>Ditrysia</taxon>
        <taxon>Yponomeutoidea</taxon>
        <taxon>Plutellidae</taxon>
        <taxon>Plutella</taxon>
    </lineage>
</organism>
<accession>A0ABQ7R844</accession>
<protein>
    <submittedName>
        <fullName evidence="1">Uncharacterized protein</fullName>
    </submittedName>
</protein>
<name>A0ABQ7R844_PLUXY</name>
<keyword evidence="2" id="KW-1185">Reference proteome</keyword>
<evidence type="ECO:0000313" key="2">
    <source>
        <dbReference type="Proteomes" id="UP000823941"/>
    </source>
</evidence>